<protein>
    <recommendedName>
        <fullName evidence="5">MAM domain-containing protein</fullName>
    </recommendedName>
</protein>
<reference evidence="3 4" key="1">
    <citation type="submission" date="2024-11" db="EMBL/GenBank/DDBJ databases">
        <title>Chromosome-level genome assembly of the freshwater bivalve Anodonta woodiana.</title>
        <authorList>
            <person name="Chen X."/>
        </authorList>
    </citation>
    <scope>NUCLEOTIDE SEQUENCE [LARGE SCALE GENOMIC DNA]</scope>
    <source>
        <strain evidence="3">MN2024</strain>
        <tissue evidence="3">Gills</tissue>
    </source>
</reference>
<dbReference type="SUPFAM" id="SSF49785">
    <property type="entry name" value="Galactose-binding domain-like"/>
    <property type="match status" value="1"/>
</dbReference>
<dbReference type="InterPro" id="IPR000421">
    <property type="entry name" value="FA58C"/>
</dbReference>
<dbReference type="SUPFAM" id="SSF49899">
    <property type="entry name" value="Concanavalin A-like lectins/glucanases"/>
    <property type="match status" value="1"/>
</dbReference>
<feature type="domain" description="MAM" evidence="2">
    <location>
        <begin position="55"/>
        <end position="212"/>
    </location>
</feature>
<proteinExistence type="predicted"/>
<dbReference type="AlphaFoldDB" id="A0ABD3U0E2"/>
<name>A0ABD3U0E2_SINWO</name>
<dbReference type="PANTHER" id="PTHR23282:SF101">
    <property type="entry name" value="MAM DOMAIN-CONTAINING PROTEIN"/>
    <property type="match status" value="1"/>
</dbReference>
<keyword evidence="4" id="KW-1185">Reference proteome</keyword>
<gene>
    <name evidence="3" type="ORF">ACJMK2_020736</name>
</gene>
<dbReference type="PROSITE" id="PS50060">
    <property type="entry name" value="MAM_2"/>
    <property type="match status" value="1"/>
</dbReference>
<accession>A0ABD3U0E2</accession>
<evidence type="ECO:0000259" key="1">
    <source>
        <dbReference type="PROSITE" id="PS50022"/>
    </source>
</evidence>
<feature type="domain" description="F5/8 type C" evidence="1">
    <location>
        <begin position="1"/>
        <end position="50"/>
    </location>
</feature>
<dbReference type="PANTHER" id="PTHR23282">
    <property type="entry name" value="APICAL ENDOSOMAL GLYCOPROTEIN PRECURSOR"/>
    <property type="match status" value="1"/>
</dbReference>
<dbReference type="InterPro" id="IPR008979">
    <property type="entry name" value="Galactose-bd-like_sf"/>
</dbReference>
<organism evidence="3 4">
    <name type="scientific">Sinanodonta woodiana</name>
    <name type="common">Chinese pond mussel</name>
    <name type="synonym">Anodonta woodiana</name>
    <dbReference type="NCBI Taxonomy" id="1069815"/>
    <lineage>
        <taxon>Eukaryota</taxon>
        <taxon>Metazoa</taxon>
        <taxon>Spiralia</taxon>
        <taxon>Lophotrochozoa</taxon>
        <taxon>Mollusca</taxon>
        <taxon>Bivalvia</taxon>
        <taxon>Autobranchia</taxon>
        <taxon>Heteroconchia</taxon>
        <taxon>Palaeoheterodonta</taxon>
        <taxon>Unionida</taxon>
        <taxon>Unionoidea</taxon>
        <taxon>Unionidae</taxon>
        <taxon>Unioninae</taxon>
        <taxon>Sinanodonta</taxon>
    </lineage>
</organism>
<dbReference type="SMART" id="SM00137">
    <property type="entry name" value="MAM"/>
    <property type="match status" value="1"/>
</dbReference>
<dbReference type="Pfam" id="PF00629">
    <property type="entry name" value="MAM"/>
    <property type="match status" value="1"/>
</dbReference>
<evidence type="ECO:0000259" key="2">
    <source>
        <dbReference type="PROSITE" id="PS50060"/>
    </source>
</evidence>
<dbReference type="PROSITE" id="PS50022">
    <property type="entry name" value="FA58C_3"/>
    <property type="match status" value="1"/>
</dbReference>
<dbReference type="Gene3D" id="2.60.120.260">
    <property type="entry name" value="Galactose-binding domain-like"/>
    <property type="match status" value="1"/>
</dbReference>
<dbReference type="CDD" id="cd06263">
    <property type="entry name" value="MAM"/>
    <property type="match status" value="1"/>
</dbReference>
<evidence type="ECO:0000313" key="3">
    <source>
        <dbReference type="EMBL" id="KAL3842750.1"/>
    </source>
</evidence>
<dbReference type="InterPro" id="IPR013320">
    <property type="entry name" value="ConA-like_dom_sf"/>
</dbReference>
<dbReference type="InterPro" id="IPR000998">
    <property type="entry name" value="MAM_dom"/>
</dbReference>
<evidence type="ECO:0008006" key="5">
    <source>
        <dbReference type="Google" id="ProtNLM"/>
    </source>
</evidence>
<sequence length="212" mass="24515">MFYFQLFRGNNDTTTLVTIKLPCPIQAQYIRINPQEWNIHISLQFDLIGCTLNSADCDFQNDTCGWQHVNTSLKRWEHGRPNITHEVPTTDRTCISDAMNCNYMYITSEHQEHGNAQVTQTIRRTNTSRCLSLWHTASNDFRGSLNIITVKCEQAIEKLRNTTIINFIQQWRKSTVRVESGVYQIVIEGVRTNESHGVLMIDDIKMNENDCA</sequence>
<dbReference type="Gene3D" id="2.60.120.200">
    <property type="match status" value="1"/>
</dbReference>
<evidence type="ECO:0000313" key="4">
    <source>
        <dbReference type="Proteomes" id="UP001634394"/>
    </source>
</evidence>
<dbReference type="Proteomes" id="UP001634394">
    <property type="component" value="Unassembled WGS sequence"/>
</dbReference>
<dbReference type="InterPro" id="IPR051560">
    <property type="entry name" value="MAM_domain-containing"/>
</dbReference>
<dbReference type="EMBL" id="JBJQND010000017">
    <property type="protein sequence ID" value="KAL3842750.1"/>
    <property type="molecule type" value="Genomic_DNA"/>
</dbReference>
<comment type="caution">
    <text evidence="3">The sequence shown here is derived from an EMBL/GenBank/DDBJ whole genome shotgun (WGS) entry which is preliminary data.</text>
</comment>